<feature type="transmembrane region" description="Helical" evidence="6">
    <location>
        <begin position="335"/>
        <end position="357"/>
    </location>
</feature>
<dbReference type="EMBL" id="OX459126">
    <property type="protein sequence ID" value="CAI9118852.1"/>
    <property type="molecule type" value="Genomic_DNA"/>
</dbReference>
<protein>
    <recommendedName>
        <fullName evidence="6">Protein DETOXIFICATION</fullName>
    </recommendedName>
    <alternativeName>
        <fullName evidence="6">Multidrug and toxic compound extrusion protein</fullName>
    </alternativeName>
</protein>
<evidence type="ECO:0000256" key="4">
    <source>
        <dbReference type="ARBA" id="ARBA00022989"/>
    </source>
</evidence>
<comment type="similarity">
    <text evidence="2 6">Belongs to the multi antimicrobial extrusion (MATE) (TC 2.A.66.1) family.</text>
</comment>
<dbReference type="GO" id="GO:0016020">
    <property type="term" value="C:membrane"/>
    <property type="evidence" value="ECO:0007669"/>
    <property type="project" value="UniProtKB-SubCell"/>
</dbReference>
<feature type="transmembrane region" description="Helical" evidence="6">
    <location>
        <begin position="198"/>
        <end position="222"/>
    </location>
</feature>
<dbReference type="GO" id="GO:0015297">
    <property type="term" value="F:antiporter activity"/>
    <property type="evidence" value="ECO:0007669"/>
    <property type="project" value="InterPro"/>
</dbReference>
<feature type="transmembrane region" description="Helical" evidence="6">
    <location>
        <begin position="436"/>
        <end position="458"/>
    </location>
</feature>
<dbReference type="GO" id="GO:0042910">
    <property type="term" value="F:xenobiotic transmembrane transporter activity"/>
    <property type="evidence" value="ECO:0007669"/>
    <property type="project" value="InterPro"/>
</dbReference>
<reference evidence="7" key="1">
    <citation type="submission" date="2023-03" db="EMBL/GenBank/DDBJ databases">
        <authorList>
            <person name="Julca I."/>
        </authorList>
    </citation>
    <scope>NUCLEOTIDE SEQUENCE</scope>
</reference>
<dbReference type="Proteomes" id="UP001161247">
    <property type="component" value="Chromosome 9"/>
</dbReference>
<gene>
    <name evidence="7" type="ORF">OLC1_LOCUS24630</name>
</gene>
<evidence type="ECO:0000256" key="2">
    <source>
        <dbReference type="ARBA" id="ARBA00010199"/>
    </source>
</evidence>
<dbReference type="CDD" id="cd13132">
    <property type="entry name" value="MATE_eukaryotic"/>
    <property type="match status" value="1"/>
</dbReference>
<dbReference type="InterPro" id="IPR002528">
    <property type="entry name" value="MATE_fam"/>
</dbReference>
<evidence type="ECO:0000256" key="3">
    <source>
        <dbReference type="ARBA" id="ARBA00022692"/>
    </source>
</evidence>
<name>A0AAV1EGF9_OLDCO</name>
<comment type="subcellular location">
    <subcellularLocation>
        <location evidence="1">Membrane</location>
        <topology evidence="1">Multi-pass membrane protein</topology>
    </subcellularLocation>
</comment>
<evidence type="ECO:0000256" key="1">
    <source>
        <dbReference type="ARBA" id="ARBA00004141"/>
    </source>
</evidence>
<dbReference type="GO" id="GO:1990961">
    <property type="term" value="P:xenobiotic detoxification by transmembrane export across the plasma membrane"/>
    <property type="evidence" value="ECO:0007669"/>
    <property type="project" value="InterPro"/>
</dbReference>
<proteinExistence type="inferred from homology"/>
<keyword evidence="3 6" id="KW-0812">Transmembrane</keyword>
<feature type="transmembrane region" description="Helical" evidence="6">
    <location>
        <begin position="377"/>
        <end position="400"/>
    </location>
</feature>
<feature type="transmembrane region" description="Helical" evidence="6">
    <location>
        <begin position="412"/>
        <end position="430"/>
    </location>
</feature>
<keyword evidence="4 6" id="KW-1133">Transmembrane helix</keyword>
<keyword evidence="5 6" id="KW-0472">Membrane</keyword>
<evidence type="ECO:0000256" key="6">
    <source>
        <dbReference type="RuleBase" id="RU004914"/>
    </source>
</evidence>
<evidence type="ECO:0000313" key="8">
    <source>
        <dbReference type="Proteomes" id="UP001161247"/>
    </source>
</evidence>
<feature type="transmembrane region" description="Helical" evidence="6">
    <location>
        <begin position="60"/>
        <end position="80"/>
    </location>
</feature>
<dbReference type="PANTHER" id="PTHR11206">
    <property type="entry name" value="MULTIDRUG RESISTANCE PROTEIN"/>
    <property type="match status" value="1"/>
</dbReference>
<keyword evidence="8" id="KW-1185">Reference proteome</keyword>
<feature type="transmembrane region" description="Helical" evidence="6">
    <location>
        <begin position="20"/>
        <end position="39"/>
    </location>
</feature>
<dbReference type="Pfam" id="PF01554">
    <property type="entry name" value="MatE"/>
    <property type="match status" value="2"/>
</dbReference>
<dbReference type="AlphaFoldDB" id="A0AAV1EGF9"/>
<comment type="caution">
    <text evidence="6">Lacks conserved residue(s) required for the propagation of feature annotation.</text>
</comment>
<evidence type="ECO:0000256" key="5">
    <source>
        <dbReference type="ARBA" id="ARBA00023136"/>
    </source>
</evidence>
<dbReference type="NCBIfam" id="TIGR00797">
    <property type="entry name" value="matE"/>
    <property type="match status" value="1"/>
</dbReference>
<accession>A0AAV1EGF9</accession>
<evidence type="ECO:0000313" key="7">
    <source>
        <dbReference type="EMBL" id="CAI9118852.1"/>
    </source>
</evidence>
<sequence length="502" mass="54836">MELCVETKKWATMAEVIEELKKLMGISFPIMAIGLVIYLKNMLSVMCMGRLGSLELAGGALAIGFTNITGYSVLSGLAMGMEPLCSQAFGSKNMGIPTLILRRTILMLLLASFPIGLLWIHLKPMMLCLHQDPKVVEIASLYCQFAIPDLIANSLLHPIRIYLRSKGTTWPLLWCFSLASLLHLPITIFLTFHLQLGIPGIAISTFLSNFNTLFFLIIYLLYSEGTENSSEIQPLSKPLAPKTSNSSTSSLGEDWGVLLRLSIPSCLAVCLEWWWYEIMTILAGYLQNPHIALATSAIVIQTTSLMYTLPSALSASISARVGNEIGAGRPYKARLATFVAIGLAFFISIFGLLLTTIGREIWGKIFTQDREVLELTLAVLPIIGLCEIANCPQTTCCGVLRGTARPSTAACINFYSFYLMGTPVAIGLAFVLGQGFLGLCYGLLAAQVACMVSILIVISKTDWERESLKAKDLVGESCNLLYEEDIVKCEEGKGTTLKDSCF</sequence>
<dbReference type="InterPro" id="IPR045069">
    <property type="entry name" value="MATE_euk"/>
</dbReference>
<feature type="transmembrane region" description="Helical" evidence="6">
    <location>
        <begin position="100"/>
        <end position="120"/>
    </location>
</feature>
<organism evidence="7 8">
    <name type="scientific">Oldenlandia corymbosa var. corymbosa</name>
    <dbReference type="NCBI Taxonomy" id="529605"/>
    <lineage>
        <taxon>Eukaryota</taxon>
        <taxon>Viridiplantae</taxon>
        <taxon>Streptophyta</taxon>
        <taxon>Embryophyta</taxon>
        <taxon>Tracheophyta</taxon>
        <taxon>Spermatophyta</taxon>
        <taxon>Magnoliopsida</taxon>
        <taxon>eudicotyledons</taxon>
        <taxon>Gunneridae</taxon>
        <taxon>Pentapetalae</taxon>
        <taxon>asterids</taxon>
        <taxon>lamiids</taxon>
        <taxon>Gentianales</taxon>
        <taxon>Rubiaceae</taxon>
        <taxon>Rubioideae</taxon>
        <taxon>Spermacoceae</taxon>
        <taxon>Hedyotis-Oldenlandia complex</taxon>
        <taxon>Oldenlandia</taxon>
    </lineage>
</organism>
<feature type="transmembrane region" description="Helical" evidence="6">
    <location>
        <begin position="170"/>
        <end position="192"/>
    </location>
</feature>